<keyword evidence="3" id="KW-0732">Signal</keyword>
<dbReference type="AlphaFoldDB" id="A0A0G4FDB7"/>
<proteinExistence type="inferred from homology"/>
<dbReference type="Gene3D" id="3.40.50.150">
    <property type="entry name" value="Vaccinia Virus protein VP39"/>
    <property type="match status" value="1"/>
</dbReference>
<dbReference type="Pfam" id="PF13489">
    <property type="entry name" value="Methyltransf_23"/>
    <property type="match status" value="1"/>
</dbReference>
<dbReference type="OMA" id="KCHISER"/>
<reference evidence="5 6" key="1">
    <citation type="submission" date="2014-11" db="EMBL/GenBank/DDBJ databases">
        <authorList>
            <person name="Zhu J."/>
            <person name="Qi W."/>
            <person name="Song R."/>
        </authorList>
    </citation>
    <scope>NUCLEOTIDE SEQUENCE [LARGE SCALE GENOMIC DNA]</scope>
</reference>
<sequence>MAASGGPTLNGDVATIRVGGVPEHFNAPFHVAHSRGLYRQNHIDFHWQDFAGGTGAMTKALSERTIDVAILLSEGIVADIAKGSSNRIVGTYVRSPLTWGIHTSAKNTNIQSASDLKGLVYGVSRMGSGSHLMAYVDARSRGWDPSHDLQLKVVGSLDGAREAMDKGEIQAFMWEKYTTKWLCDSGEWKRVGECVTPWPCFLVAAHKDVIATHGVAIRKLLEVTRLVCHEIETQKSSWVDYFSDNYKNTKEDAAAWLAGVHWSCEPVVTDTTVTDCVNALASLDLIASPTPSVADVVTCLPGEANEDHLHAMYWYRKRQIMADIEAALATKPEGGGLDPSEEETLTHYHYWGNDAVNTACEKLGLKSQTGSGRPCRILDAGSGLGGVCRYWVHSLQPAHCSVVGVEIQQELHNLADDLTKRARLTDRVTHICGDLCTVTKDECGGLFDGAYSFLVFLHVADRHALFKNIRSLLKPGAILYAEDYYQREPFTAEDEEILTNYVACKNLPTLTQYKEHLEASGFESVHFEDVTGRFREFVNQRAAAFNAKYDEKAAKHGQHVAASFRRFYEGVAKVWNGGRVGGVRVTAVAGAVASASSRRRDLLARLNRPRPALMRGGSYGQGLKGFVKPTDTPAYNGVGAGGMAGGGGADDDFDDDEEGRLCDCMQCIRGGPHYY</sequence>
<evidence type="ECO:0000313" key="5">
    <source>
        <dbReference type="EMBL" id="CEM10810.1"/>
    </source>
</evidence>
<evidence type="ECO:0000256" key="2">
    <source>
        <dbReference type="ARBA" id="ARBA00010742"/>
    </source>
</evidence>
<name>A0A0G4FDB7_VITBC</name>
<organism evidence="5 6">
    <name type="scientific">Vitrella brassicaformis (strain CCMP3155)</name>
    <dbReference type="NCBI Taxonomy" id="1169540"/>
    <lineage>
        <taxon>Eukaryota</taxon>
        <taxon>Sar</taxon>
        <taxon>Alveolata</taxon>
        <taxon>Colpodellida</taxon>
        <taxon>Vitrellaceae</taxon>
        <taxon>Vitrella</taxon>
    </lineage>
</organism>
<accession>A0A0G4FDB7</accession>
<evidence type="ECO:0000313" key="6">
    <source>
        <dbReference type="Proteomes" id="UP000041254"/>
    </source>
</evidence>
<dbReference type="SUPFAM" id="SSF53335">
    <property type="entry name" value="S-adenosyl-L-methionine-dependent methyltransferases"/>
    <property type="match status" value="1"/>
</dbReference>
<dbReference type="VEuPathDB" id="CryptoDB:Vbra_15043"/>
<dbReference type="PANTHER" id="PTHR30024:SF47">
    <property type="entry name" value="TAURINE-BINDING PERIPLASMIC PROTEIN"/>
    <property type="match status" value="1"/>
</dbReference>
<dbReference type="CDD" id="cd02440">
    <property type="entry name" value="AdoMet_MTases"/>
    <property type="match status" value="1"/>
</dbReference>
<dbReference type="EMBL" id="CDMY01000405">
    <property type="protein sequence ID" value="CEM10810.1"/>
    <property type="molecule type" value="Genomic_DNA"/>
</dbReference>
<dbReference type="InterPro" id="IPR054364">
    <property type="entry name" value="Ca3427-like_PBP2"/>
</dbReference>
<dbReference type="Proteomes" id="UP000041254">
    <property type="component" value="Unassembled WGS sequence"/>
</dbReference>
<dbReference type="Gene3D" id="3.40.190.10">
    <property type="entry name" value="Periplasmic binding protein-like II"/>
    <property type="match status" value="2"/>
</dbReference>
<dbReference type="OrthoDB" id="1363at2759"/>
<evidence type="ECO:0000256" key="3">
    <source>
        <dbReference type="ARBA" id="ARBA00022729"/>
    </source>
</evidence>
<dbReference type="InterPro" id="IPR029063">
    <property type="entry name" value="SAM-dependent_MTases_sf"/>
</dbReference>
<protein>
    <recommendedName>
        <fullName evidence="4">Ca3427-like PBP 2 domain-containing protein</fullName>
    </recommendedName>
</protein>
<comment type="subcellular location">
    <subcellularLocation>
        <location evidence="1">Periplasm</location>
    </subcellularLocation>
</comment>
<gene>
    <name evidence="5" type="ORF">Vbra_15043</name>
</gene>
<evidence type="ECO:0000259" key="4">
    <source>
        <dbReference type="Pfam" id="PF22384"/>
    </source>
</evidence>
<comment type="similarity">
    <text evidence="2">Belongs to the bacterial solute-binding protein SsuA/TauA family.</text>
</comment>
<keyword evidence="6" id="KW-1185">Reference proteome</keyword>
<dbReference type="SUPFAM" id="SSF53850">
    <property type="entry name" value="Periplasmic binding protein-like II"/>
    <property type="match status" value="1"/>
</dbReference>
<feature type="domain" description="Ca3427-like PBP 2" evidence="4">
    <location>
        <begin position="99"/>
        <end position="193"/>
    </location>
</feature>
<dbReference type="InParanoid" id="A0A0G4FDB7"/>
<evidence type="ECO:0000256" key="1">
    <source>
        <dbReference type="ARBA" id="ARBA00004418"/>
    </source>
</evidence>
<dbReference type="CDD" id="cd13637">
    <property type="entry name" value="PBP2_Ca3427_like"/>
    <property type="match status" value="1"/>
</dbReference>
<dbReference type="Pfam" id="PF22384">
    <property type="entry name" value="PBP2_Ca3427_like"/>
    <property type="match status" value="1"/>
</dbReference>
<dbReference type="PANTHER" id="PTHR30024">
    <property type="entry name" value="ALIPHATIC SULFONATES-BINDING PROTEIN-RELATED"/>
    <property type="match status" value="1"/>
</dbReference>
<dbReference type="STRING" id="1169540.A0A0G4FDB7"/>